<feature type="domain" description="HTH luxR-type" evidence="4">
    <location>
        <begin position="112"/>
        <end position="177"/>
    </location>
</feature>
<sequence>MQTVNIAVITRDTILAVGLKHLIRNMFGIKATIIPSVADNLPTEYANTDLFITDSEGFATNPEFFIPRRNRTMVIAATCNCNDSKGMLLDRHADETTIISRLTEAIDQVCDTLGTGNELSQREIDVLAQVASGYTNKEIADNLSISVNTVLTHRKNITAKLGIKSVSGLSVYAMMNGYISSVPDSTKSNI</sequence>
<dbReference type="InterPro" id="IPR036388">
    <property type="entry name" value="WH-like_DNA-bd_sf"/>
</dbReference>
<dbReference type="SUPFAM" id="SSF46894">
    <property type="entry name" value="C-terminal effector domain of the bipartite response regulators"/>
    <property type="match status" value="1"/>
</dbReference>
<dbReference type="PROSITE" id="PS50043">
    <property type="entry name" value="HTH_LUXR_2"/>
    <property type="match status" value="1"/>
</dbReference>
<dbReference type="SMART" id="SM00421">
    <property type="entry name" value="HTH_LUXR"/>
    <property type="match status" value="1"/>
</dbReference>
<dbReference type="Gene3D" id="1.10.10.10">
    <property type="entry name" value="Winged helix-like DNA-binding domain superfamily/Winged helix DNA-binding domain"/>
    <property type="match status" value="1"/>
</dbReference>
<evidence type="ECO:0000256" key="2">
    <source>
        <dbReference type="ARBA" id="ARBA00023125"/>
    </source>
</evidence>
<evidence type="ECO:0000313" key="5">
    <source>
        <dbReference type="EMBL" id="MBO8476969.1"/>
    </source>
</evidence>
<evidence type="ECO:0000256" key="3">
    <source>
        <dbReference type="ARBA" id="ARBA00023163"/>
    </source>
</evidence>
<dbReference type="EMBL" id="JADIMC010000096">
    <property type="protein sequence ID" value="MBO8476969.1"/>
    <property type="molecule type" value="Genomic_DNA"/>
</dbReference>
<reference evidence="5" key="1">
    <citation type="submission" date="2020-10" db="EMBL/GenBank/DDBJ databases">
        <authorList>
            <person name="Gilroy R."/>
        </authorList>
    </citation>
    <scope>NUCLEOTIDE SEQUENCE</scope>
    <source>
        <strain evidence="5">6919</strain>
    </source>
</reference>
<comment type="caution">
    <text evidence="5">The sequence shown here is derived from an EMBL/GenBank/DDBJ whole genome shotgun (WGS) entry which is preliminary data.</text>
</comment>
<dbReference type="PANTHER" id="PTHR44688:SF16">
    <property type="entry name" value="DNA-BINDING TRANSCRIPTIONAL ACTIVATOR DEVR_DOSR"/>
    <property type="match status" value="1"/>
</dbReference>
<keyword evidence="2" id="KW-0238">DNA-binding</keyword>
<dbReference type="GO" id="GO:0006355">
    <property type="term" value="P:regulation of DNA-templated transcription"/>
    <property type="evidence" value="ECO:0007669"/>
    <property type="project" value="InterPro"/>
</dbReference>
<dbReference type="InterPro" id="IPR000792">
    <property type="entry name" value="Tscrpt_reg_LuxR_C"/>
</dbReference>
<evidence type="ECO:0000259" key="4">
    <source>
        <dbReference type="PROSITE" id="PS50043"/>
    </source>
</evidence>
<dbReference type="Pfam" id="PF00196">
    <property type="entry name" value="GerE"/>
    <property type="match status" value="1"/>
</dbReference>
<dbReference type="Proteomes" id="UP000823598">
    <property type="component" value="Unassembled WGS sequence"/>
</dbReference>
<keyword evidence="1" id="KW-0805">Transcription regulation</keyword>
<dbReference type="InterPro" id="IPR016032">
    <property type="entry name" value="Sig_transdc_resp-reg_C-effctor"/>
</dbReference>
<proteinExistence type="predicted"/>
<accession>A0A9D9IPZ8</accession>
<evidence type="ECO:0000256" key="1">
    <source>
        <dbReference type="ARBA" id="ARBA00023015"/>
    </source>
</evidence>
<organism evidence="5 6">
    <name type="scientific">Candidatus Limisoma faecipullorum</name>
    <dbReference type="NCBI Taxonomy" id="2840854"/>
    <lineage>
        <taxon>Bacteria</taxon>
        <taxon>Pseudomonadati</taxon>
        <taxon>Bacteroidota</taxon>
        <taxon>Bacteroidia</taxon>
        <taxon>Bacteroidales</taxon>
        <taxon>Candidatus Limisoma</taxon>
    </lineage>
</organism>
<dbReference type="PROSITE" id="PS00622">
    <property type="entry name" value="HTH_LUXR_1"/>
    <property type="match status" value="1"/>
</dbReference>
<reference evidence="5" key="2">
    <citation type="journal article" date="2021" name="PeerJ">
        <title>Extensive microbial diversity within the chicken gut microbiome revealed by metagenomics and culture.</title>
        <authorList>
            <person name="Gilroy R."/>
            <person name="Ravi A."/>
            <person name="Getino M."/>
            <person name="Pursley I."/>
            <person name="Horton D.L."/>
            <person name="Alikhan N.F."/>
            <person name="Baker D."/>
            <person name="Gharbi K."/>
            <person name="Hall N."/>
            <person name="Watson M."/>
            <person name="Adriaenssens E.M."/>
            <person name="Foster-Nyarko E."/>
            <person name="Jarju S."/>
            <person name="Secka A."/>
            <person name="Antonio M."/>
            <person name="Oren A."/>
            <person name="Chaudhuri R.R."/>
            <person name="La Ragione R."/>
            <person name="Hildebrand F."/>
            <person name="Pallen M.J."/>
        </authorList>
    </citation>
    <scope>NUCLEOTIDE SEQUENCE</scope>
    <source>
        <strain evidence="5">6919</strain>
    </source>
</reference>
<dbReference type="PRINTS" id="PR00038">
    <property type="entry name" value="HTHLUXR"/>
</dbReference>
<name>A0A9D9IPZ8_9BACT</name>
<gene>
    <name evidence="5" type="ORF">IAB88_08255</name>
</gene>
<protein>
    <submittedName>
        <fullName evidence="5">Helix-turn-helix transcriptional regulator</fullName>
    </submittedName>
</protein>
<dbReference type="AlphaFoldDB" id="A0A9D9IPZ8"/>
<dbReference type="PANTHER" id="PTHR44688">
    <property type="entry name" value="DNA-BINDING TRANSCRIPTIONAL ACTIVATOR DEVR_DOSR"/>
    <property type="match status" value="1"/>
</dbReference>
<evidence type="ECO:0000313" key="6">
    <source>
        <dbReference type="Proteomes" id="UP000823598"/>
    </source>
</evidence>
<keyword evidence="3" id="KW-0804">Transcription</keyword>
<dbReference type="GO" id="GO:0003677">
    <property type="term" value="F:DNA binding"/>
    <property type="evidence" value="ECO:0007669"/>
    <property type="project" value="UniProtKB-KW"/>
</dbReference>
<dbReference type="CDD" id="cd06170">
    <property type="entry name" value="LuxR_C_like"/>
    <property type="match status" value="1"/>
</dbReference>